<dbReference type="GO" id="GO:0022857">
    <property type="term" value="F:transmembrane transporter activity"/>
    <property type="evidence" value="ECO:0007669"/>
    <property type="project" value="TreeGrafter"/>
</dbReference>
<sequence length="162" mass="18459">MKILDGIIRILRALCCFLFVLIIVVIFAQVIARYCFNSAFHWAEELSMYSTIWMVFLGSVIVTDERAHTRITFFVELMPKKAQKYINTFASLLCIVFLIFMMYYSKDTMAVGMKAYSSGMRIPMGAVYISFPIGGILMCLYFAVNIIKDFSKGNLDEGSDKA</sequence>
<feature type="transmembrane region" description="Helical" evidence="8">
    <location>
        <begin position="125"/>
        <end position="144"/>
    </location>
</feature>
<dbReference type="PANTHER" id="PTHR35011">
    <property type="entry name" value="2,3-DIKETO-L-GULONATE TRAP TRANSPORTER SMALL PERMEASE PROTEIN YIAM"/>
    <property type="match status" value="1"/>
</dbReference>
<name>A0A645IQD7_9ZZZZ</name>
<evidence type="ECO:0000256" key="2">
    <source>
        <dbReference type="ARBA" id="ARBA00022448"/>
    </source>
</evidence>
<dbReference type="PANTHER" id="PTHR35011:SF2">
    <property type="entry name" value="2,3-DIKETO-L-GULONATE TRAP TRANSPORTER SMALL PERMEASE PROTEIN YIAM"/>
    <property type="match status" value="1"/>
</dbReference>
<gene>
    <name evidence="10" type="primary">siaT_33</name>
    <name evidence="10" type="ORF">SDC9_201239</name>
</gene>
<feature type="domain" description="Tripartite ATP-independent periplasmic transporters DctQ component" evidence="9">
    <location>
        <begin position="22"/>
        <end position="150"/>
    </location>
</feature>
<keyword evidence="4" id="KW-0997">Cell inner membrane</keyword>
<evidence type="ECO:0000256" key="3">
    <source>
        <dbReference type="ARBA" id="ARBA00022475"/>
    </source>
</evidence>
<dbReference type="GO" id="GO:0015740">
    <property type="term" value="P:C4-dicarboxylate transport"/>
    <property type="evidence" value="ECO:0007669"/>
    <property type="project" value="TreeGrafter"/>
</dbReference>
<evidence type="ECO:0000256" key="7">
    <source>
        <dbReference type="ARBA" id="ARBA00023136"/>
    </source>
</evidence>
<accession>A0A645IQD7</accession>
<evidence type="ECO:0000256" key="8">
    <source>
        <dbReference type="SAM" id="Phobius"/>
    </source>
</evidence>
<keyword evidence="6 8" id="KW-1133">Transmembrane helix</keyword>
<proteinExistence type="predicted"/>
<evidence type="ECO:0000256" key="6">
    <source>
        <dbReference type="ARBA" id="ARBA00022989"/>
    </source>
</evidence>
<dbReference type="GO" id="GO:0005886">
    <property type="term" value="C:plasma membrane"/>
    <property type="evidence" value="ECO:0007669"/>
    <property type="project" value="UniProtKB-SubCell"/>
</dbReference>
<evidence type="ECO:0000256" key="5">
    <source>
        <dbReference type="ARBA" id="ARBA00022692"/>
    </source>
</evidence>
<dbReference type="InterPro" id="IPR007387">
    <property type="entry name" value="TRAP_DctQ"/>
</dbReference>
<feature type="transmembrane region" description="Helical" evidence="8">
    <location>
        <begin position="85"/>
        <end position="105"/>
    </location>
</feature>
<keyword evidence="7 8" id="KW-0472">Membrane</keyword>
<organism evidence="10">
    <name type="scientific">bioreactor metagenome</name>
    <dbReference type="NCBI Taxonomy" id="1076179"/>
    <lineage>
        <taxon>unclassified sequences</taxon>
        <taxon>metagenomes</taxon>
        <taxon>ecological metagenomes</taxon>
    </lineage>
</organism>
<dbReference type="Pfam" id="PF04290">
    <property type="entry name" value="DctQ"/>
    <property type="match status" value="1"/>
</dbReference>
<evidence type="ECO:0000259" key="9">
    <source>
        <dbReference type="Pfam" id="PF04290"/>
    </source>
</evidence>
<comment type="caution">
    <text evidence="10">The sequence shown here is derived from an EMBL/GenBank/DDBJ whole genome shotgun (WGS) entry which is preliminary data.</text>
</comment>
<feature type="transmembrane region" description="Helical" evidence="8">
    <location>
        <begin position="12"/>
        <end position="34"/>
    </location>
</feature>
<dbReference type="AlphaFoldDB" id="A0A645IQD7"/>
<protein>
    <submittedName>
        <fullName evidence="10">Sialic acid TRAP transporter permease protein SiaT</fullName>
    </submittedName>
</protein>
<evidence type="ECO:0000256" key="1">
    <source>
        <dbReference type="ARBA" id="ARBA00004429"/>
    </source>
</evidence>
<comment type="subcellular location">
    <subcellularLocation>
        <location evidence="1">Cell inner membrane</location>
        <topology evidence="1">Multi-pass membrane protein</topology>
    </subcellularLocation>
</comment>
<keyword evidence="5 8" id="KW-0812">Transmembrane</keyword>
<dbReference type="EMBL" id="VSSQ01120835">
    <property type="protein sequence ID" value="MPN53575.1"/>
    <property type="molecule type" value="Genomic_DNA"/>
</dbReference>
<reference evidence="10" key="1">
    <citation type="submission" date="2019-08" db="EMBL/GenBank/DDBJ databases">
        <authorList>
            <person name="Kucharzyk K."/>
            <person name="Murdoch R.W."/>
            <person name="Higgins S."/>
            <person name="Loffler F."/>
        </authorList>
    </citation>
    <scope>NUCLEOTIDE SEQUENCE</scope>
</reference>
<evidence type="ECO:0000313" key="10">
    <source>
        <dbReference type="EMBL" id="MPN53575.1"/>
    </source>
</evidence>
<dbReference type="InterPro" id="IPR055348">
    <property type="entry name" value="DctQ"/>
</dbReference>
<feature type="transmembrane region" description="Helical" evidence="8">
    <location>
        <begin position="46"/>
        <end position="64"/>
    </location>
</feature>
<keyword evidence="3" id="KW-1003">Cell membrane</keyword>
<keyword evidence="2" id="KW-0813">Transport</keyword>
<evidence type="ECO:0000256" key="4">
    <source>
        <dbReference type="ARBA" id="ARBA00022519"/>
    </source>
</evidence>